<name>A0ABU5EF03_9PROT</name>
<comment type="caution">
    <text evidence="1">The sequence shown here is derived from an EMBL/GenBank/DDBJ whole genome shotgun (WGS) entry which is preliminary data.</text>
</comment>
<dbReference type="Proteomes" id="UP001279642">
    <property type="component" value="Unassembled WGS sequence"/>
</dbReference>
<proteinExistence type="predicted"/>
<reference evidence="1 2" key="1">
    <citation type="journal article" date="2016" name="Antonie Van Leeuwenhoek">
        <title>Dongia soli sp. nov., isolated from soil from Dokdo, Korea.</title>
        <authorList>
            <person name="Kim D.U."/>
            <person name="Lee H."/>
            <person name="Kim H."/>
            <person name="Kim S.G."/>
            <person name="Ka J.O."/>
        </authorList>
    </citation>
    <scope>NUCLEOTIDE SEQUENCE [LARGE SCALE GENOMIC DNA]</scope>
    <source>
        <strain evidence="1 2">D78</strain>
    </source>
</reference>
<gene>
    <name evidence="1" type="ORF">SMD27_19140</name>
</gene>
<evidence type="ECO:0000313" key="2">
    <source>
        <dbReference type="Proteomes" id="UP001279642"/>
    </source>
</evidence>
<dbReference type="EMBL" id="JAXCLW010000007">
    <property type="protein sequence ID" value="MDY0884968.1"/>
    <property type="molecule type" value="Genomic_DNA"/>
</dbReference>
<keyword evidence="2" id="KW-1185">Reference proteome</keyword>
<sequence>MAKITMYREPLERYVYSKIMNFKPVKIRRLEIRQLREAENGCNWVIAELDCDLPKHMMSYLQSEVIAPLRNAIDLAAERRRPL</sequence>
<organism evidence="1 2">
    <name type="scientific">Dongia soli</name>
    <dbReference type="NCBI Taxonomy" id="600628"/>
    <lineage>
        <taxon>Bacteria</taxon>
        <taxon>Pseudomonadati</taxon>
        <taxon>Pseudomonadota</taxon>
        <taxon>Alphaproteobacteria</taxon>
        <taxon>Rhodospirillales</taxon>
        <taxon>Dongiaceae</taxon>
        <taxon>Dongia</taxon>
    </lineage>
</organism>
<evidence type="ECO:0000313" key="1">
    <source>
        <dbReference type="EMBL" id="MDY0884968.1"/>
    </source>
</evidence>
<protein>
    <submittedName>
        <fullName evidence="1">Uncharacterized protein</fullName>
    </submittedName>
</protein>
<dbReference type="RefSeq" id="WP_320510042.1">
    <property type="nucleotide sequence ID" value="NZ_JAXCLW010000007.1"/>
</dbReference>
<accession>A0ABU5EF03</accession>